<organism evidence="2 3">
    <name type="scientific">Phanerochaete carnosa (strain HHB-10118-sp)</name>
    <name type="common">White-rot fungus</name>
    <name type="synonym">Peniophora carnosa</name>
    <dbReference type="NCBI Taxonomy" id="650164"/>
    <lineage>
        <taxon>Eukaryota</taxon>
        <taxon>Fungi</taxon>
        <taxon>Dikarya</taxon>
        <taxon>Basidiomycota</taxon>
        <taxon>Agaricomycotina</taxon>
        <taxon>Agaricomycetes</taxon>
        <taxon>Polyporales</taxon>
        <taxon>Phanerochaetaceae</taxon>
        <taxon>Phanerochaete</taxon>
    </lineage>
</organism>
<name>K5VSU4_PHACS</name>
<dbReference type="CDD" id="cd00590">
    <property type="entry name" value="RRM_SF"/>
    <property type="match status" value="1"/>
</dbReference>
<reference evidence="2 3" key="1">
    <citation type="journal article" date="2012" name="BMC Genomics">
        <title>Comparative genomics of the white-rot fungi, Phanerochaete carnosa and P. chrysosporium, to elucidate the genetic basis of the distinct wood types they colonize.</title>
        <authorList>
            <person name="Suzuki H."/>
            <person name="MacDonald J."/>
            <person name="Syed K."/>
            <person name="Salamov A."/>
            <person name="Hori C."/>
            <person name="Aerts A."/>
            <person name="Henrissat B."/>
            <person name="Wiebenga A."/>
            <person name="vanKuyk P.A."/>
            <person name="Barry K."/>
            <person name="Lindquist E."/>
            <person name="LaButti K."/>
            <person name="Lapidus A."/>
            <person name="Lucas S."/>
            <person name="Coutinho P."/>
            <person name="Gong Y."/>
            <person name="Samejima M."/>
            <person name="Mahadevan R."/>
            <person name="Abou-Zaid M."/>
            <person name="de Vries R.P."/>
            <person name="Igarashi K."/>
            <person name="Yadav J.S."/>
            <person name="Grigoriev I.V."/>
            <person name="Master E.R."/>
        </authorList>
    </citation>
    <scope>NUCLEOTIDE SEQUENCE [LARGE SCALE GENOMIC DNA]</scope>
    <source>
        <strain evidence="2 3">HHB-10118-sp</strain>
    </source>
</reference>
<feature type="compositionally biased region" description="Basic and acidic residues" evidence="1">
    <location>
        <begin position="245"/>
        <end position="299"/>
    </location>
</feature>
<dbReference type="SUPFAM" id="SSF54928">
    <property type="entry name" value="RNA-binding domain, RBD"/>
    <property type="match status" value="1"/>
</dbReference>
<evidence type="ECO:0000313" key="3">
    <source>
        <dbReference type="Proteomes" id="UP000008370"/>
    </source>
</evidence>
<dbReference type="InParanoid" id="K5VSU4"/>
<evidence type="ECO:0008006" key="4">
    <source>
        <dbReference type="Google" id="ProtNLM"/>
    </source>
</evidence>
<feature type="compositionally biased region" description="Basic and acidic residues" evidence="1">
    <location>
        <begin position="412"/>
        <end position="423"/>
    </location>
</feature>
<dbReference type="RefSeq" id="XP_007401867.1">
    <property type="nucleotide sequence ID" value="XM_007401805.1"/>
</dbReference>
<feature type="region of interest" description="Disordered" evidence="1">
    <location>
        <begin position="209"/>
        <end position="299"/>
    </location>
</feature>
<evidence type="ECO:0000256" key="1">
    <source>
        <dbReference type="SAM" id="MobiDB-lite"/>
    </source>
</evidence>
<feature type="region of interest" description="Disordered" evidence="1">
    <location>
        <begin position="408"/>
        <end position="438"/>
    </location>
</feature>
<dbReference type="HOGENOM" id="CLU_361341_0_0_1"/>
<accession>K5VSU4</accession>
<dbReference type="AlphaFoldDB" id="K5VSU4"/>
<evidence type="ECO:0000313" key="2">
    <source>
        <dbReference type="EMBL" id="EKM49815.1"/>
    </source>
</evidence>
<dbReference type="EMBL" id="JH930480">
    <property type="protein sequence ID" value="EKM49815.1"/>
    <property type="molecule type" value="Genomic_DNA"/>
</dbReference>
<feature type="region of interest" description="Disordered" evidence="1">
    <location>
        <begin position="453"/>
        <end position="510"/>
    </location>
</feature>
<gene>
    <name evidence="2" type="ORF">PHACADRAFT_214337</name>
</gene>
<protein>
    <recommendedName>
        <fullName evidence="4">RRM domain-containing protein</fullName>
    </recommendedName>
</protein>
<dbReference type="InterPro" id="IPR035979">
    <property type="entry name" value="RBD_domain_sf"/>
</dbReference>
<keyword evidence="3" id="KW-1185">Reference proteome</keyword>
<sequence>MALATMQGVTVPNVQPPWVLTLSHTASLDSALPRDPLCAQFIKAGAAGGIHGLHLATAQQIFRWFRTAGPLVSVRTNVDVGYKHRTCVLEYWDEEDANYARLHCREFHFTLQRMEPFSLRTFAPHSVSGSNMGSKFTPASLPKTFEKFGDIIQQVLLVYHQAHILTTREAAASAVAELNDTVLNGTTIHVRYFEPGNQADFRLVQHSDVKKPPVPDQDPPLKPTQGAAEAKAQAKDDQSSQSGEDQERQAREEETKRQACEEETKRQAREEETKRQAREKETKRRQAETQARADYERKLQEATRQREVAAALEAAARTGTLESICAEDAAKAVYGEAVHARESATTELSAVSAAVLEAQRALGAARARQQDVLNRVSRASAAENEANKALREATARRVNAEMAEVRVQATREAADRKEKEVRDAAPPVDEAARRQEELEEMIQRMKELKEIEDRDRREKAERERREQEEAERMRQEAERLAREEQERKVREEQERKVREERKRKAREEQERLEREARRLQDYRDATLKEQERCSQRDRKWYRYGIAWTETRHVNWFKEVSSEFEEIKFSASQPLTFKSIPWPLLMPPNAHTLDLIEWSNVEAFFAAAKRIVGEKEYKTMVEKAHRRFHPDKWRSRGLSNTILDDDLREQLEKAGNVVAQAITPLWLASKEKKQT</sequence>
<dbReference type="OrthoDB" id="3265210at2759"/>
<proteinExistence type="predicted"/>
<dbReference type="GO" id="GO:0003676">
    <property type="term" value="F:nucleic acid binding"/>
    <property type="evidence" value="ECO:0007669"/>
    <property type="project" value="InterPro"/>
</dbReference>
<dbReference type="KEGG" id="pco:PHACADRAFT_214337"/>
<dbReference type="STRING" id="650164.K5VSU4"/>
<dbReference type="Proteomes" id="UP000008370">
    <property type="component" value="Unassembled WGS sequence"/>
</dbReference>
<dbReference type="GeneID" id="18913498"/>